<keyword evidence="4 6" id="KW-1133">Transmembrane helix</keyword>
<evidence type="ECO:0000256" key="1">
    <source>
        <dbReference type="ARBA" id="ARBA00004141"/>
    </source>
</evidence>
<feature type="transmembrane region" description="Helical" evidence="6">
    <location>
        <begin position="262"/>
        <end position="282"/>
    </location>
</feature>
<name>A0A2P8D3M5_9ACTN</name>
<dbReference type="InterPro" id="IPR037185">
    <property type="entry name" value="EmrE-like"/>
</dbReference>
<dbReference type="RefSeq" id="WP_106585482.1">
    <property type="nucleotide sequence ID" value="NZ_PYGA01000019.1"/>
</dbReference>
<evidence type="ECO:0000256" key="2">
    <source>
        <dbReference type="ARBA" id="ARBA00007362"/>
    </source>
</evidence>
<feature type="domain" description="EamA" evidence="7">
    <location>
        <begin position="169"/>
        <end position="303"/>
    </location>
</feature>
<feature type="transmembrane region" description="Helical" evidence="6">
    <location>
        <begin position="28"/>
        <end position="46"/>
    </location>
</feature>
<dbReference type="AlphaFoldDB" id="A0A2P8D3M5"/>
<dbReference type="EMBL" id="PYGA01000019">
    <property type="protein sequence ID" value="PSK91817.1"/>
    <property type="molecule type" value="Genomic_DNA"/>
</dbReference>
<dbReference type="GO" id="GO:0016020">
    <property type="term" value="C:membrane"/>
    <property type="evidence" value="ECO:0007669"/>
    <property type="project" value="UniProtKB-SubCell"/>
</dbReference>
<feature type="transmembrane region" description="Helical" evidence="6">
    <location>
        <begin position="52"/>
        <end position="72"/>
    </location>
</feature>
<dbReference type="SUPFAM" id="SSF103481">
    <property type="entry name" value="Multidrug resistance efflux transporter EmrE"/>
    <property type="match status" value="2"/>
</dbReference>
<feature type="transmembrane region" description="Helical" evidence="6">
    <location>
        <begin position="288"/>
        <end position="306"/>
    </location>
</feature>
<proteinExistence type="inferred from homology"/>
<feature type="transmembrane region" description="Helical" evidence="6">
    <location>
        <begin position="169"/>
        <end position="188"/>
    </location>
</feature>
<dbReference type="PANTHER" id="PTHR32322:SF9">
    <property type="entry name" value="AMINO-ACID METABOLITE EFFLUX PUMP-RELATED"/>
    <property type="match status" value="1"/>
</dbReference>
<keyword evidence="5 6" id="KW-0472">Membrane</keyword>
<feature type="transmembrane region" description="Helical" evidence="6">
    <location>
        <begin position="200"/>
        <end position="221"/>
    </location>
</feature>
<feature type="transmembrane region" description="Helical" evidence="6">
    <location>
        <begin position="227"/>
        <end position="250"/>
    </location>
</feature>
<comment type="caution">
    <text evidence="8">The sequence shown here is derived from an EMBL/GenBank/DDBJ whole genome shotgun (WGS) entry which is preliminary data.</text>
</comment>
<evidence type="ECO:0000256" key="6">
    <source>
        <dbReference type="SAM" id="Phobius"/>
    </source>
</evidence>
<dbReference type="InterPro" id="IPR000620">
    <property type="entry name" value="EamA_dom"/>
</dbReference>
<evidence type="ECO:0000313" key="8">
    <source>
        <dbReference type="EMBL" id="PSK91817.1"/>
    </source>
</evidence>
<evidence type="ECO:0000259" key="7">
    <source>
        <dbReference type="Pfam" id="PF00892"/>
    </source>
</evidence>
<dbReference type="Pfam" id="PF00892">
    <property type="entry name" value="EamA"/>
    <property type="match status" value="2"/>
</dbReference>
<organism evidence="8 9">
    <name type="scientific">Murinocardiopsis flavida</name>
    <dbReference type="NCBI Taxonomy" id="645275"/>
    <lineage>
        <taxon>Bacteria</taxon>
        <taxon>Bacillati</taxon>
        <taxon>Actinomycetota</taxon>
        <taxon>Actinomycetes</taxon>
        <taxon>Streptosporangiales</taxon>
        <taxon>Nocardiopsidaceae</taxon>
        <taxon>Murinocardiopsis</taxon>
    </lineage>
</organism>
<feature type="transmembrane region" description="Helical" evidence="6">
    <location>
        <begin position="108"/>
        <end position="133"/>
    </location>
</feature>
<gene>
    <name evidence="8" type="ORF">CLV63_11998</name>
</gene>
<accession>A0A2P8D3M5</accession>
<evidence type="ECO:0000256" key="3">
    <source>
        <dbReference type="ARBA" id="ARBA00022692"/>
    </source>
</evidence>
<feature type="domain" description="EamA" evidence="7">
    <location>
        <begin position="28"/>
        <end position="157"/>
    </location>
</feature>
<dbReference type="Proteomes" id="UP000240542">
    <property type="component" value="Unassembled WGS sequence"/>
</dbReference>
<evidence type="ECO:0000256" key="4">
    <source>
        <dbReference type="ARBA" id="ARBA00022989"/>
    </source>
</evidence>
<reference evidence="8 9" key="1">
    <citation type="submission" date="2018-03" db="EMBL/GenBank/DDBJ databases">
        <title>Genomic Encyclopedia of Archaeal and Bacterial Type Strains, Phase II (KMG-II): from individual species to whole genera.</title>
        <authorList>
            <person name="Goeker M."/>
        </authorList>
    </citation>
    <scope>NUCLEOTIDE SEQUENCE [LARGE SCALE GENOMIC DNA]</scope>
    <source>
        <strain evidence="8 9">DSM 45312</strain>
    </source>
</reference>
<comment type="subcellular location">
    <subcellularLocation>
        <location evidence="1">Membrane</location>
        <topology evidence="1">Multi-pass membrane protein</topology>
    </subcellularLocation>
</comment>
<dbReference type="InterPro" id="IPR050638">
    <property type="entry name" value="AA-Vitamin_Transporters"/>
</dbReference>
<dbReference type="PANTHER" id="PTHR32322">
    <property type="entry name" value="INNER MEMBRANE TRANSPORTER"/>
    <property type="match status" value="1"/>
</dbReference>
<keyword evidence="9" id="KW-1185">Reference proteome</keyword>
<evidence type="ECO:0000256" key="5">
    <source>
        <dbReference type="ARBA" id="ARBA00023136"/>
    </source>
</evidence>
<dbReference type="OrthoDB" id="5242975at2"/>
<protein>
    <submittedName>
        <fullName evidence="8">Drug/metabolite transporter (DMT)-like permease</fullName>
    </submittedName>
</protein>
<feature type="transmembrane region" description="Helical" evidence="6">
    <location>
        <begin position="84"/>
        <end position="102"/>
    </location>
</feature>
<sequence>MSISPARTPAGAPAATAARPAIGWRPKFLLLALVWGTSFVFIGVAAQALDPIQITLGRMLTGLLPLAGVLLLRGGRLPREPRIWLHLSVTSFFLNVVPFTLFGHAGQLIPSALSGICNAATPLFALVFSLVLLTDERPTRARLTGLLLGFVGVLVVFGVWTGFAGAGSTGMLLAVAAALCYGIGTPYLRRFVAGSGHTPLELSTAQLLAGSVQIAVAAALFTDAPGAVPLPVIGSVVALGALGTGLAYVLQYAIVREAGATVAATVTYLVPVVAIAAGVLLLGEDLAWNQPVGALVIIAGAALAQYRPRRARR</sequence>
<evidence type="ECO:0000313" key="9">
    <source>
        <dbReference type="Proteomes" id="UP000240542"/>
    </source>
</evidence>
<keyword evidence="3 6" id="KW-0812">Transmembrane</keyword>
<feature type="transmembrane region" description="Helical" evidence="6">
    <location>
        <begin position="145"/>
        <end position="163"/>
    </location>
</feature>
<comment type="similarity">
    <text evidence="2">Belongs to the EamA transporter family.</text>
</comment>